<dbReference type="InterPro" id="IPR035587">
    <property type="entry name" value="DUS-like_FMN-bd"/>
</dbReference>
<dbReference type="Pfam" id="PF01207">
    <property type="entry name" value="Dus"/>
    <property type="match status" value="1"/>
</dbReference>
<dbReference type="SUPFAM" id="SSF51395">
    <property type="entry name" value="FMN-linked oxidoreductases"/>
    <property type="match status" value="1"/>
</dbReference>
<dbReference type="PANTHER" id="PTHR11082:SF36">
    <property type="entry name" value="DUS-LIKE FMN-BINDING DOMAIN-CONTAINING PROTEIN"/>
    <property type="match status" value="1"/>
</dbReference>
<dbReference type="AlphaFoldDB" id="A0AAE3K557"/>
<dbReference type="RefSeq" id="WP_250596493.1">
    <property type="nucleotide sequence ID" value="NZ_JAKRVY010000004.1"/>
</dbReference>
<protein>
    <submittedName>
        <fullName evidence="2">tRNA-dihydrouridine synthase</fullName>
    </submittedName>
</protein>
<reference evidence="2 3" key="1">
    <citation type="journal article" date="2022" name="Syst. Appl. Microbiol.">
        <title>Natronocalculus amylovorans gen. nov., sp. nov., and Natranaeroarchaeum aerophilus sp. nov., dominant culturable amylolytic natronoarchaea from hypersaline soda lakes in southwestern Siberia.</title>
        <authorList>
            <person name="Sorokin D.Y."/>
            <person name="Elcheninov A.G."/>
            <person name="Khizhniak T.V."/>
            <person name="Koenen M."/>
            <person name="Bale N.J."/>
            <person name="Damste J.S.S."/>
            <person name="Kublanov I.V."/>
        </authorList>
    </citation>
    <scope>NUCLEOTIDE SEQUENCE [LARGE SCALE GENOMIC DNA]</scope>
    <source>
        <strain evidence="2 3">AArc-St1-1</strain>
    </source>
</reference>
<dbReference type="InterPro" id="IPR013785">
    <property type="entry name" value="Aldolase_TIM"/>
</dbReference>
<keyword evidence="3" id="KW-1185">Reference proteome</keyword>
<name>A0AAE3K557_9EURY</name>
<comment type="caution">
    <text evidence="2">The sequence shown here is derived from an EMBL/GenBank/DDBJ whole genome shotgun (WGS) entry which is preliminary data.</text>
</comment>
<organism evidence="2 3">
    <name type="scientific">Natranaeroarchaeum aerophilus</name>
    <dbReference type="NCBI Taxonomy" id="2917711"/>
    <lineage>
        <taxon>Archaea</taxon>
        <taxon>Methanobacteriati</taxon>
        <taxon>Methanobacteriota</taxon>
        <taxon>Stenosarchaea group</taxon>
        <taxon>Halobacteria</taxon>
        <taxon>Halobacteriales</taxon>
        <taxon>Natronoarchaeaceae</taxon>
        <taxon>Natranaeroarchaeum</taxon>
    </lineage>
</organism>
<evidence type="ECO:0000313" key="2">
    <source>
        <dbReference type="EMBL" id="MCL9813823.1"/>
    </source>
</evidence>
<dbReference type="Proteomes" id="UP001202674">
    <property type="component" value="Unassembled WGS sequence"/>
</dbReference>
<dbReference type="Gene3D" id="3.20.20.70">
    <property type="entry name" value="Aldolase class I"/>
    <property type="match status" value="1"/>
</dbReference>
<evidence type="ECO:0000313" key="3">
    <source>
        <dbReference type="Proteomes" id="UP001202674"/>
    </source>
</evidence>
<gene>
    <name evidence="2" type="ORF">AArcSt11_09175</name>
</gene>
<dbReference type="EMBL" id="JAKRVY010000004">
    <property type="protein sequence ID" value="MCL9813823.1"/>
    <property type="molecule type" value="Genomic_DNA"/>
</dbReference>
<accession>A0AAE3K557</accession>
<feature type="domain" description="DUS-like FMN-binding" evidence="1">
    <location>
        <begin position="86"/>
        <end position="233"/>
    </location>
</feature>
<dbReference type="PANTHER" id="PTHR11082">
    <property type="entry name" value="TRNA-DIHYDROURIDINE SYNTHASE"/>
    <property type="match status" value="1"/>
</dbReference>
<proteinExistence type="predicted"/>
<evidence type="ECO:0000259" key="1">
    <source>
        <dbReference type="Pfam" id="PF01207"/>
    </source>
</evidence>
<sequence length="244" mass="26375">MFTPRVALASLSGRADADWATGGAEYAGAAFLGGIALDDASREAARALTERDREEFLPADPHEFMDGELRALSDELIQPGWNVRTTSVEPLREAAKICVRHDALLEINAHCRQDELCAVGCGETLLANTDRLAEYVTAATDVGATVGVKVRAEVEGVDLVETARAIETAGGSFVHVDAMDSEPIVERVAEATDLFVIANNEVRDRTSAHEYLDYGADAVSVGRPSDDPTVLRRVRSATDEWFDR</sequence>